<gene>
    <name evidence="1" type="ORF">ENK37_06880</name>
</gene>
<dbReference type="InterPro" id="IPR053748">
    <property type="entry name" value="Host_DNA_Degrad_Endo"/>
</dbReference>
<dbReference type="InterPro" id="IPR044556">
    <property type="entry name" value="EndoII-like_GIY-YIG"/>
</dbReference>
<protein>
    <submittedName>
        <fullName evidence="1">GIY-YIG nuclease family protein</fullName>
    </submittedName>
</protein>
<dbReference type="Proteomes" id="UP000885759">
    <property type="component" value="Unassembled WGS sequence"/>
</dbReference>
<dbReference type="CDD" id="cd10436">
    <property type="entry name" value="GIY-YIG_EndoII_Hpy188I_like"/>
    <property type="match status" value="1"/>
</dbReference>
<reference evidence="1" key="1">
    <citation type="journal article" date="2020" name="mSystems">
        <title>Genome- and Community-Level Interaction Insights into Carbon Utilization and Element Cycling Functions of Hydrothermarchaeota in Hydrothermal Sediment.</title>
        <authorList>
            <person name="Zhou Z."/>
            <person name="Liu Y."/>
            <person name="Xu W."/>
            <person name="Pan J."/>
            <person name="Luo Z.H."/>
            <person name="Li M."/>
        </authorList>
    </citation>
    <scope>NUCLEOTIDE SEQUENCE [LARGE SCALE GENOMIC DNA]</scope>
    <source>
        <strain evidence="1">HyVt-570</strain>
    </source>
</reference>
<evidence type="ECO:0000313" key="1">
    <source>
        <dbReference type="EMBL" id="HGY09758.1"/>
    </source>
</evidence>
<dbReference type="AlphaFoldDB" id="A0A7C4ZGR4"/>
<sequence>MTNTEKIKQVFLSGVVKEATNAELMKLTGVQPHQQVFQITDKLVKKGFLKYALKGKEKVFFMPQQVSMTNVKDSEDVGTHSGPENVGNRKAVLNIEQVGFRYSGKWTLNDESKLSYEAEPDILSRSPVLYAFVSMNEVLYIGKTTMPLGKRLYGYANPGPKQSTNQKVNLNIQGLVSNGVSVEIWVFAPMKNELVYRGIPVNLPAGLEDSLIDILKPKWNHLGK</sequence>
<dbReference type="Gene3D" id="3.40.1440.40">
    <property type="match status" value="1"/>
</dbReference>
<dbReference type="SUPFAM" id="SSF82771">
    <property type="entry name" value="GIY-YIG endonuclease"/>
    <property type="match status" value="1"/>
</dbReference>
<comment type="caution">
    <text evidence="1">The sequence shown here is derived from an EMBL/GenBank/DDBJ whole genome shotgun (WGS) entry which is preliminary data.</text>
</comment>
<proteinExistence type="predicted"/>
<organism evidence="1">
    <name type="scientific">Oceanithermus profundus</name>
    <dbReference type="NCBI Taxonomy" id="187137"/>
    <lineage>
        <taxon>Bacteria</taxon>
        <taxon>Thermotogati</taxon>
        <taxon>Deinococcota</taxon>
        <taxon>Deinococci</taxon>
        <taxon>Thermales</taxon>
        <taxon>Thermaceae</taxon>
        <taxon>Oceanithermus</taxon>
    </lineage>
</organism>
<dbReference type="EMBL" id="DRPZ01000184">
    <property type="protein sequence ID" value="HGY09758.1"/>
    <property type="molecule type" value="Genomic_DNA"/>
</dbReference>
<accession>A0A7C4ZGR4</accession>
<name>A0A7C4ZGR4_9DEIN</name>
<dbReference type="InterPro" id="IPR035901">
    <property type="entry name" value="GIY-YIG_endonuc_sf"/>
</dbReference>